<dbReference type="Proteomes" id="UP001140172">
    <property type="component" value="Unassembled WGS sequence"/>
</dbReference>
<feature type="region of interest" description="Disordered" evidence="1">
    <location>
        <begin position="1"/>
        <end position="122"/>
    </location>
</feature>
<feature type="compositionally biased region" description="Low complexity" evidence="1">
    <location>
        <begin position="221"/>
        <end position="234"/>
    </location>
</feature>
<comment type="caution">
    <text evidence="2">The sequence shown here is derived from an EMBL/GenBank/DDBJ whole genome shotgun (WGS) entry which is preliminary data.</text>
</comment>
<evidence type="ECO:0000256" key="1">
    <source>
        <dbReference type="SAM" id="MobiDB-lite"/>
    </source>
</evidence>
<keyword evidence="3" id="KW-1185">Reference proteome</keyword>
<dbReference type="EMBL" id="JANBUM010000198">
    <property type="protein sequence ID" value="KAJ2781772.1"/>
    <property type="molecule type" value="Genomic_DNA"/>
</dbReference>
<reference evidence="2" key="1">
    <citation type="submission" date="2022-07" db="EMBL/GenBank/DDBJ databases">
        <title>Phylogenomic reconstructions and comparative analyses of Kickxellomycotina fungi.</title>
        <authorList>
            <person name="Reynolds N.K."/>
            <person name="Stajich J.E."/>
            <person name="Barry K."/>
            <person name="Grigoriev I.V."/>
            <person name="Crous P."/>
            <person name="Smith M.E."/>
        </authorList>
    </citation>
    <scope>NUCLEOTIDE SEQUENCE</scope>
    <source>
        <strain evidence="2">BCRC 34489</strain>
    </source>
</reference>
<evidence type="ECO:0000313" key="3">
    <source>
        <dbReference type="Proteomes" id="UP001140172"/>
    </source>
</evidence>
<sequence>MVSSNGNDANSSNGSANNRDFHNLGHRNNGRMASKETRRKNYTHSHRPENEGCSTRTVETPNQQDLNSSQSTSSPVDPSTSLPDSHQANISASSSSISRSSPPATPNASHPSTPRSSPPIRCTSPLYTPRTCSPYSIPGSPVCNFSNSPPYMPRTPPYITRASLAPSPLPRDDEATDAVLSLNNFVEGLEQQQQQHMDSSWCEVVEAARILLCMRAGVSGQQQSQPHSPQGSVVNSNGYEADGELTDRSDIESVLTGSSWSDWELAVNREAESDLTMNSWSDWELAVYIGAESDLTMNSRSDRELTADREAESELAMSGSSDREPIDDGRSDSDITIVNDFYFPADLA</sequence>
<feature type="compositionally biased region" description="Low complexity" evidence="1">
    <location>
        <begin position="68"/>
        <end position="102"/>
    </location>
</feature>
<organism evidence="2 3">
    <name type="scientific">Coemansia interrupta</name>
    <dbReference type="NCBI Taxonomy" id="1126814"/>
    <lineage>
        <taxon>Eukaryota</taxon>
        <taxon>Fungi</taxon>
        <taxon>Fungi incertae sedis</taxon>
        <taxon>Zoopagomycota</taxon>
        <taxon>Kickxellomycotina</taxon>
        <taxon>Kickxellomycetes</taxon>
        <taxon>Kickxellales</taxon>
        <taxon>Kickxellaceae</taxon>
        <taxon>Coemansia</taxon>
    </lineage>
</organism>
<proteinExistence type="predicted"/>
<name>A0A9W8LIE1_9FUNG</name>
<feature type="compositionally biased region" description="Polar residues" evidence="1">
    <location>
        <begin position="52"/>
        <end position="67"/>
    </location>
</feature>
<feature type="region of interest" description="Disordered" evidence="1">
    <location>
        <begin position="221"/>
        <end position="248"/>
    </location>
</feature>
<feature type="compositionally biased region" description="Low complexity" evidence="1">
    <location>
        <begin position="1"/>
        <end position="18"/>
    </location>
</feature>
<gene>
    <name evidence="2" type="ORF">GGI15_003118</name>
</gene>
<dbReference type="AlphaFoldDB" id="A0A9W8LIE1"/>
<evidence type="ECO:0000313" key="2">
    <source>
        <dbReference type="EMBL" id="KAJ2781772.1"/>
    </source>
</evidence>
<accession>A0A9W8LIE1</accession>
<feature type="compositionally biased region" description="Basic and acidic residues" evidence="1">
    <location>
        <begin position="321"/>
        <end position="333"/>
    </location>
</feature>
<feature type="region of interest" description="Disordered" evidence="1">
    <location>
        <begin position="299"/>
        <end position="334"/>
    </location>
</feature>
<feature type="compositionally biased region" description="Basic and acidic residues" evidence="1">
    <location>
        <begin position="300"/>
        <end position="312"/>
    </location>
</feature>
<protein>
    <submittedName>
        <fullName evidence="2">Uncharacterized protein</fullName>
    </submittedName>
</protein>
<feature type="compositionally biased region" description="Polar residues" evidence="1">
    <location>
        <begin position="106"/>
        <end position="115"/>
    </location>
</feature>